<evidence type="ECO:0000256" key="6">
    <source>
        <dbReference type="ARBA" id="ARBA00048348"/>
    </source>
</evidence>
<comment type="caution">
    <text evidence="8">The sequence shown here is derived from an EMBL/GenBank/DDBJ whole genome shotgun (WGS) entry which is preliminary data.</text>
</comment>
<dbReference type="EMBL" id="JBHSBL010000021">
    <property type="protein sequence ID" value="MFC4069766.1"/>
    <property type="molecule type" value="Genomic_DNA"/>
</dbReference>
<evidence type="ECO:0000256" key="7">
    <source>
        <dbReference type="SAM" id="SignalP"/>
    </source>
</evidence>
<evidence type="ECO:0000256" key="3">
    <source>
        <dbReference type="ARBA" id="ARBA00022833"/>
    </source>
</evidence>
<comment type="function">
    <text evidence="5">Catalyzes the reversible hydration of carbon dioxide to form bicarbonate.</text>
</comment>
<dbReference type="Gene3D" id="3.40.1050.10">
    <property type="entry name" value="Carbonic anhydrase"/>
    <property type="match status" value="1"/>
</dbReference>
<keyword evidence="4" id="KW-0456">Lyase</keyword>
<proteinExistence type="inferred from homology"/>
<dbReference type="InterPro" id="IPR001765">
    <property type="entry name" value="Carbonic_anhydrase"/>
</dbReference>
<evidence type="ECO:0000313" key="8">
    <source>
        <dbReference type="EMBL" id="MFC4069766.1"/>
    </source>
</evidence>
<sequence length="226" mass="23480">MLDSTVRRRSLFAVGGALAGSIALAPAAQAAHSAGTPHSPGTTLEQLLAGNRRFVTGHGRHPHQSPARIREIAAGQHPFAVILGCADSRVAPEVLFDQGVGDLFDNRVAGNIVDDLLLGSIEYAVEEFAPPVIMVLGHERCGAVSATINAIRSGAEVPGHIAAIVEALTPIVEPFVDDPDGVEKAVRANIRAQVSALVTRSEIVAHSGAQVVGARYDLDTGTVTVL</sequence>
<dbReference type="Proteomes" id="UP001595867">
    <property type="component" value="Unassembled WGS sequence"/>
</dbReference>
<organism evidence="8 9">
    <name type="scientific">Actinoplanes subglobosus</name>
    <dbReference type="NCBI Taxonomy" id="1547892"/>
    <lineage>
        <taxon>Bacteria</taxon>
        <taxon>Bacillati</taxon>
        <taxon>Actinomycetota</taxon>
        <taxon>Actinomycetes</taxon>
        <taxon>Micromonosporales</taxon>
        <taxon>Micromonosporaceae</taxon>
        <taxon>Actinoplanes</taxon>
    </lineage>
</organism>
<dbReference type="PANTHER" id="PTHR11002">
    <property type="entry name" value="CARBONIC ANHYDRASE"/>
    <property type="match status" value="1"/>
</dbReference>
<evidence type="ECO:0000256" key="4">
    <source>
        <dbReference type="ARBA" id="ARBA00023239"/>
    </source>
</evidence>
<dbReference type="InterPro" id="IPR036874">
    <property type="entry name" value="Carbonic_anhydrase_sf"/>
</dbReference>
<accession>A0ABV8J1B3</accession>
<dbReference type="EC" id="4.2.1.1" evidence="2"/>
<dbReference type="RefSeq" id="WP_378070656.1">
    <property type="nucleotide sequence ID" value="NZ_JBHSBL010000021.1"/>
</dbReference>
<dbReference type="SMART" id="SM00947">
    <property type="entry name" value="Pro_CA"/>
    <property type="match status" value="1"/>
</dbReference>
<keyword evidence="3" id="KW-0862">Zinc</keyword>
<keyword evidence="7" id="KW-0732">Signal</keyword>
<dbReference type="PROSITE" id="PS51318">
    <property type="entry name" value="TAT"/>
    <property type="match status" value="1"/>
</dbReference>
<evidence type="ECO:0000256" key="2">
    <source>
        <dbReference type="ARBA" id="ARBA00012925"/>
    </source>
</evidence>
<evidence type="ECO:0000313" key="9">
    <source>
        <dbReference type="Proteomes" id="UP001595867"/>
    </source>
</evidence>
<dbReference type="InterPro" id="IPR015892">
    <property type="entry name" value="Carbonic_anhydrase_CS"/>
</dbReference>
<dbReference type="SUPFAM" id="SSF53056">
    <property type="entry name" value="beta-carbonic anhydrase, cab"/>
    <property type="match status" value="1"/>
</dbReference>
<dbReference type="InterPro" id="IPR006311">
    <property type="entry name" value="TAT_signal"/>
</dbReference>
<comment type="similarity">
    <text evidence="1">Belongs to the beta-class carbonic anhydrase family.</text>
</comment>
<keyword evidence="9" id="KW-1185">Reference proteome</keyword>
<dbReference type="CDD" id="cd03378">
    <property type="entry name" value="beta_CA_cladeC"/>
    <property type="match status" value="1"/>
</dbReference>
<reference evidence="9" key="1">
    <citation type="journal article" date="2019" name="Int. J. Syst. Evol. Microbiol.">
        <title>The Global Catalogue of Microorganisms (GCM) 10K type strain sequencing project: providing services to taxonomists for standard genome sequencing and annotation.</title>
        <authorList>
            <consortium name="The Broad Institute Genomics Platform"/>
            <consortium name="The Broad Institute Genome Sequencing Center for Infectious Disease"/>
            <person name="Wu L."/>
            <person name="Ma J."/>
        </authorList>
    </citation>
    <scope>NUCLEOTIDE SEQUENCE [LARGE SCALE GENOMIC DNA]</scope>
    <source>
        <strain evidence="9">TBRC 5832</strain>
    </source>
</reference>
<dbReference type="PROSITE" id="PS00704">
    <property type="entry name" value="PROK_CO2_ANHYDRASE_1"/>
    <property type="match status" value="1"/>
</dbReference>
<feature type="signal peptide" evidence="7">
    <location>
        <begin position="1"/>
        <end position="30"/>
    </location>
</feature>
<evidence type="ECO:0000256" key="1">
    <source>
        <dbReference type="ARBA" id="ARBA00006217"/>
    </source>
</evidence>
<protein>
    <recommendedName>
        <fullName evidence="2">carbonic anhydrase</fullName>
        <ecNumber evidence="2">4.2.1.1</ecNumber>
    </recommendedName>
</protein>
<gene>
    <name evidence="8" type="ORF">ACFO0C_32990</name>
</gene>
<comment type="catalytic activity">
    <reaction evidence="6">
        <text>hydrogencarbonate + H(+) = CO2 + H2O</text>
        <dbReference type="Rhea" id="RHEA:10748"/>
        <dbReference type="ChEBI" id="CHEBI:15377"/>
        <dbReference type="ChEBI" id="CHEBI:15378"/>
        <dbReference type="ChEBI" id="CHEBI:16526"/>
        <dbReference type="ChEBI" id="CHEBI:17544"/>
        <dbReference type="EC" id="4.2.1.1"/>
    </reaction>
</comment>
<evidence type="ECO:0000256" key="5">
    <source>
        <dbReference type="ARBA" id="ARBA00024993"/>
    </source>
</evidence>
<feature type="chain" id="PRO_5045652590" description="carbonic anhydrase" evidence="7">
    <location>
        <begin position="31"/>
        <end position="226"/>
    </location>
</feature>
<dbReference type="Pfam" id="PF00484">
    <property type="entry name" value="Pro_CA"/>
    <property type="match status" value="1"/>
</dbReference>
<dbReference type="PANTHER" id="PTHR11002:SF79">
    <property type="entry name" value="CARBONIC ANHYDRASE 2"/>
    <property type="match status" value="1"/>
</dbReference>
<name>A0ABV8J1B3_9ACTN</name>